<keyword evidence="8" id="KW-1185">Reference proteome</keyword>
<feature type="transmembrane region" description="Helical" evidence="5">
    <location>
        <begin position="186"/>
        <end position="207"/>
    </location>
</feature>
<evidence type="ECO:0000259" key="6">
    <source>
        <dbReference type="Pfam" id="PF04932"/>
    </source>
</evidence>
<dbReference type="AlphaFoldDB" id="A0A6I4IPU1"/>
<feature type="transmembrane region" description="Helical" evidence="5">
    <location>
        <begin position="52"/>
        <end position="69"/>
    </location>
</feature>
<dbReference type="InterPro" id="IPR007016">
    <property type="entry name" value="O-antigen_ligase-rel_domated"/>
</dbReference>
<feature type="transmembrane region" description="Helical" evidence="5">
    <location>
        <begin position="81"/>
        <end position="102"/>
    </location>
</feature>
<dbReference type="Proteomes" id="UP000434850">
    <property type="component" value="Unassembled WGS sequence"/>
</dbReference>
<reference evidence="7 8" key="1">
    <citation type="submission" date="2019-12" db="EMBL/GenBank/DDBJ databases">
        <title>Mucilaginibacter sp. HME9299 genome sequencing and assembly.</title>
        <authorList>
            <person name="Kang H."/>
            <person name="Kim H."/>
            <person name="Joh K."/>
        </authorList>
    </citation>
    <scope>NUCLEOTIDE SEQUENCE [LARGE SCALE GENOMIC DNA]</scope>
    <source>
        <strain evidence="7 8">HME9299</strain>
    </source>
</reference>
<dbReference type="InterPro" id="IPR051533">
    <property type="entry name" value="WaaL-like"/>
</dbReference>
<evidence type="ECO:0000313" key="7">
    <source>
        <dbReference type="EMBL" id="MVN90603.1"/>
    </source>
</evidence>
<feature type="transmembrane region" description="Helical" evidence="5">
    <location>
        <begin position="219"/>
        <end position="252"/>
    </location>
</feature>
<evidence type="ECO:0000256" key="2">
    <source>
        <dbReference type="ARBA" id="ARBA00022692"/>
    </source>
</evidence>
<sequence length="443" mass="50326">MLDKLIYILPGIVLLLFAVNIFYKGNNVQSCLLFVLTLLPLMDLKVTNEAWGGFKVFDVICLYSLVFLLKEFTVINHYNPNGFYFFLFVLFAAIVLLGGLASEFPSRAYLNFFKVLPIFVFARFFLTECYKDPTFHKKAVNGLKIAYVGALSFLLIQSVVGLRFTFYPQLSPNTIDPIFKIIRYPGVFYDSQASGQYLALGSFLFLYVDKAASRKVHLLNYLVFVLAIAGISLAGSRAAFGGFALGLIMVFFMAARQYRVYGLVAVVVGYLIFSFVSLQTGVFDRTKNLSEDFLFRQSIWKEAFEISKKHPLLGIGSGNYQNYVIRHAQGQYLEVENGQLVYFDQPENGYLKIMSELGFIGFGIFVLFLIIPFLKGFIYYIKGIYNSNVAFFMAGLISWAIAFNTVYSIYDYRILIMVVSMIVLIVSYPVYDDEAELIPNKEI</sequence>
<keyword evidence="2 5" id="KW-0812">Transmembrane</keyword>
<feature type="transmembrane region" description="Helical" evidence="5">
    <location>
        <begin position="108"/>
        <end position="126"/>
    </location>
</feature>
<gene>
    <name evidence="7" type="ORF">GO816_05645</name>
</gene>
<evidence type="ECO:0000256" key="3">
    <source>
        <dbReference type="ARBA" id="ARBA00022989"/>
    </source>
</evidence>
<feature type="transmembrane region" description="Helical" evidence="5">
    <location>
        <begin position="387"/>
        <end position="407"/>
    </location>
</feature>
<feature type="transmembrane region" description="Helical" evidence="5">
    <location>
        <begin position="414"/>
        <end position="431"/>
    </location>
</feature>
<feature type="transmembrane region" description="Helical" evidence="5">
    <location>
        <begin position="146"/>
        <end position="166"/>
    </location>
</feature>
<proteinExistence type="predicted"/>
<comment type="subcellular location">
    <subcellularLocation>
        <location evidence="1">Membrane</location>
        <topology evidence="1">Multi-pass membrane protein</topology>
    </subcellularLocation>
</comment>
<dbReference type="PANTHER" id="PTHR37422:SF13">
    <property type="entry name" value="LIPOPOLYSACCHARIDE BIOSYNTHESIS PROTEIN PA4999-RELATED"/>
    <property type="match status" value="1"/>
</dbReference>
<feature type="transmembrane region" description="Helical" evidence="5">
    <location>
        <begin position="258"/>
        <end position="278"/>
    </location>
</feature>
<feature type="domain" description="O-antigen ligase-related" evidence="6">
    <location>
        <begin position="222"/>
        <end position="366"/>
    </location>
</feature>
<dbReference type="OrthoDB" id="665122at2"/>
<evidence type="ECO:0000313" key="8">
    <source>
        <dbReference type="Proteomes" id="UP000434850"/>
    </source>
</evidence>
<dbReference type="GO" id="GO:0016020">
    <property type="term" value="C:membrane"/>
    <property type="evidence" value="ECO:0007669"/>
    <property type="project" value="UniProtKB-SubCell"/>
</dbReference>
<dbReference type="PANTHER" id="PTHR37422">
    <property type="entry name" value="TEICHURONIC ACID BIOSYNTHESIS PROTEIN TUAE"/>
    <property type="match status" value="1"/>
</dbReference>
<evidence type="ECO:0000256" key="4">
    <source>
        <dbReference type="ARBA" id="ARBA00023136"/>
    </source>
</evidence>
<keyword evidence="4 5" id="KW-0472">Membrane</keyword>
<name>A0A6I4IPU1_9SPHI</name>
<dbReference type="EMBL" id="WQLA01000002">
    <property type="protein sequence ID" value="MVN90603.1"/>
    <property type="molecule type" value="Genomic_DNA"/>
</dbReference>
<feature type="transmembrane region" description="Helical" evidence="5">
    <location>
        <begin position="6"/>
        <end position="23"/>
    </location>
</feature>
<keyword evidence="3 5" id="KW-1133">Transmembrane helix</keyword>
<accession>A0A6I4IPU1</accession>
<comment type="caution">
    <text evidence="7">The sequence shown here is derived from an EMBL/GenBank/DDBJ whole genome shotgun (WGS) entry which is preliminary data.</text>
</comment>
<dbReference type="Pfam" id="PF04932">
    <property type="entry name" value="Wzy_C"/>
    <property type="match status" value="1"/>
</dbReference>
<evidence type="ECO:0000256" key="5">
    <source>
        <dbReference type="SAM" id="Phobius"/>
    </source>
</evidence>
<protein>
    <recommendedName>
        <fullName evidence="6">O-antigen ligase-related domain-containing protein</fullName>
    </recommendedName>
</protein>
<feature type="transmembrane region" description="Helical" evidence="5">
    <location>
        <begin position="357"/>
        <end position="381"/>
    </location>
</feature>
<dbReference type="RefSeq" id="WP_157540381.1">
    <property type="nucleotide sequence ID" value="NZ_WQLA01000002.1"/>
</dbReference>
<evidence type="ECO:0000256" key="1">
    <source>
        <dbReference type="ARBA" id="ARBA00004141"/>
    </source>
</evidence>
<organism evidence="7 8">
    <name type="scientific">Mucilaginibacter aquatilis</name>
    <dbReference type="NCBI Taxonomy" id="1517760"/>
    <lineage>
        <taxon>Bacteria</taxon>
        <taxon>Pseudomonadati</taxon>
        <taxon>Bacteroidota</taxon>
        <taxon>Sphingobacteriia</taxon>
        <taxon>Sphingobacteriales</taxon>
        <taxon>Sphingobacteriaceae</taxon>
        <taxon>Mucilaginibacter</taxon>
    </lineage>
</organism>